<feature type="region of interest" description="Disordered" evidence="7">
    <location>
        <begin position="355"/>
        <end position="446"/>
    </location>
</feature>
<feature type="domain" description="Protein kinase" evidence="8">
    <location>
        <begin position="55"/>
        <end position="311"/>
    </location>
</feature>
<dbReference type="InterPro" id="IPR011009">
    <property type="entry name" value="Kinase-like_dom_sf"/>
</dbReference>
<evidence type="ECO:0000256" key="5">
    <source>
        <dbReference type="ARBA" id="ARBA00022777"/>
    </source>
</evidence>
<dbReference type="Pfam" id="PF00069">
    <property type="entry name" value="Pkinase"/>
    <property type="match status" value="1"/>
</dbReference>
<accession>A0ABP5JYR8</accession>
<name>A0ABP5JYR8_9ACTN</name>
<keyword evidence="4" id="KW-0547">Nucleotide-binding</keyword>
<dbReference type="SMART" id="SM00220">
    <property type="entry name" value="S_TKc"/>
    <property type="match status" value="1"/>
</dbReference>
<evidence type="ECO:0000259" key="8">
    <source>
        <dbReference type="PROSITE" id="PS50011"/>
    </source>
</evidence>
<keyword evidence="5" id="KW-0418">Kinase</keyword>
<reference evidence="10" key="1">
    <citation type="journal article" date="2019" name="Int. J. Syst. Evol. Microbiol.">
        <title>The Global Catalogue of Microorganisms (GCM) 10K type strain sequencing project: providing services to taxonomists for standard genome sequencing and annotation.</title>
        <authorList>
            <consortium name="The Broad Institute Genomics Platform"/>
            <consortium name="The Broad Institute Genome Sequencing Center for Infectious Disease"/>
            <person name="Wu L."/>
            <person name="Ma J."/>
        </authorList>
    </citation>
    <scope>NUCLEOTIDE SEQUENCE [LARGE SCALE GENOMIC DNA]</scope>
    <source>
        <strain evidence="10">JCM 14559</strain>
    </source>
</reference>
<feature type="compositionally biased region" description="Pro residues" evidence="7">
    <location>
        <begin position="373"/>
        <end position="385"/>
    </location>
</feature>
<dbReference type="Proteomes" id="UP001500897">
    <property type="component" value="Unassembled WGS sequence"/>
</dbReference>
<dbReference type="EC" id="2.7.11.1" evidence="1"/>
<dbReference type="InterPro" id="IPR000719">
    <property type="entry name" value="Prot_kinase_dom"/>
</dbReference>
<dbReference type="Gene3D" id="1.10.510.10">
    <property type="entry name" value="Transferase(Phosphotransferase) domain 1"/>
    <property type="match status" value="1"/>
</dbReference>
<dbReference type="PANTHER" id="PTHR43289">
    <property type="entry name" value="MITOGEN-ACTIVATED PROTEIN KINASE KINASE KINASE 20-RELATED"/>
    <property type="match status" value="1"/>
</dbReference>
<evidence type="ECO:0000256" key="7">
    <source>
        <dbReference type="SAM" id="MobiDB-lite"/>
    </source>
</evidence>
<keyword evidence="3" id="KW-0808">Transferase</keyword>
<gene>
    <name evidence="9" type="ORF">GCM10009759_75310</name>
</gene>
<feature type="compositionally biased region" description="Low complexity" evidence="7">
    <location>
        <begin position="386"/>
        <end position="407"/>
    </location>
</feature>
<dbReference type="CDD" id="cd14014">
    <property type="entry name" value="STKc_PknB_like"/>
    <property type="match status" value="1"/>
</dbReference>
<proteinExistence type="predicted"/>
<evidence type="ECO:0000256" key="1">
    <source>
        <dbReference type="ARBA" id="ARBA00012513"/>
    </source>
</evidence>
<dbReference type="EMBL" id="BAAANS010000097">
    <property type="protein sequence ID" value="GAA2123930.1"/>
    <property type="molecule type" value="Genomic_DNA"/>
</dbReference>
<keyword evidence="6" id="KW-0067">ATP-binding</keyword>
<evidence type="ECO:0000256" key="2">
    <source>
        <dbReference type="ARBA" id="ARBA00022527"/>
    </source>
</evidence>
<evidence type="ECO:0000256" key="4">
    <source>
        <dbReference type="ARBA" id="ARBA00022741"/>
    </source>
</evidence>
<dbReference type="InterPro" id="IPR008271">
    <property type="entry name" value="Ser/Thr_kinase_AS"/>
</dbReference>
<evidence type="ECO:0000313" key="9">
    <source>
        <dbReference type="EMBL" id="GAA2123930.1"/>
    </source>
</evidence>
<feature type="region of interest" description="Disordered" evidence="7">
    <location>
        <begin position="1"/>
        <end position="23"/>
    </location>
</feature>
<keyword evidence="2" id="KW-0723">Serine/threonine-protein kinase</keyword>
<dbReference type="Gene3D" id="3.30.200.20">
    <property type="entry name" value="Phosphorylase Kinase, domain 1"/>
    <property type="match status" value="1"/>
</dbReference>
<feature type="compositionally biased region" description="Basic and acidic residues" evidence="7">
    <location>
        <begin position="417"/>
        <end position="434"/>
    </location>
</feature>
<dbReference type="PROSITE" id="PS50011">
    <property type="entry name" value="PROTEIN_KINASE_DOM"/>
    <property type="match status" value="1"/>
</dbReference>
<comment type="caution">
    <text evidence="9">The sequence shown here is derived from an EMBL/GenBank/DDBJ whole genome shotgun (WGS) entry which is preliminary data.</text>
</comment>
<protein>
    <recommendedName>
        <fullName evidence="1">non-specific serine/threonine protein kinase</fullName>
        <ecNumber evidence="1">2.7.11.1</ecNumber>
    </recommendedName>
</protein>
<evidence type="ECO:0000256" key="6">
    <source>
        <dbReference type="ARBA" id="ARBA00022840"/>
    </source>
</evidence>
<dbReference type="PANTHER" id="PTHR43289:SF6">
    <property type="entry name" value="SERINE_THREONINE-PROTEIN KINASE NEKL-3"/>
    <property type="match status" value="1"/>
</dbReference>
<organism evidence="9 10">
    <name type="scientific">Kitasatospora saccharophila</name>
    <dbReference type="NCBI Taxonomy" id="407973"/>
    <lineage>
        <taxon>Bacteria</taxon>
        <taxon>Bacillati</taxon>
        <taxon>Actinomycetota</taxon>
        <taxon>Actinomycetes</taxon>
        <taxon>Kitasatosporales</taxon>
        <taxon>Streptomycetaceae</taxon>
        <taxon>Kitasatospora</taxon>
    </lineage>
</organism>
<keyword evidence="10" id="KW-1185">Reference proteome</keyword>
<sequence length="446" mass="46005">MARIPTGPGIAPPIEGTRQRTAAHLHGEVGRPATESGMSLTAESTHGTALFADRYRVEGVLGRGSAAEVLRAVDLHLGREVALKVLHRGAPEDFARRFTAEARTLARLRHHGVVEVYDHGSADDRPYLVLELVDGTTLADVLRTSPLSAPATLRLGRDLARTLAFVHDHGVVHRDVKPSNVLIDASGAPRLTDFGIARQPLDEPVQDAEATRTGFVVGTPAYLAPEQIRGQGARPPVDVYALGLLLIECLTGRRAYPGGPMEAAVARLLEPPSVPPDTPAPLARVLRAMTRTDPAARPSAAACADLFDPRTLELPTAGPGTAAGRATARRKRIALSAGTVGLLLAAGAGSMAFGTDHPAAPPARQPATTSTPSPAPTPTTAPAPSPSASTAGGSTPAGSAPQDAARPGPGPQAGPTEAHRADGVKKGDKAEKAQKGGKPTGKGPKR</sequence>
<evidence type="ECO:0000256" key="3">
    <source>
        <dbReference type="ARBA" id="ARBA00022679"/>
    </source>
</evidence>
<dbReference type="SUPFAM" id="SSF56112">
    <property type="entry name" value="Protein kinase-like (PK-like)"/>
    <property type="match status" value="1"/>
</dbReference>
<evidence type="ECO:0000313" key="10">
    <source>
        <dbReference type="Proteomes" id="UP001500897"/>
    </source>
</evidence>
<dbReference type="PROSITE" id="PS00108">
    <property type="entry name" value="PROTEIN_KINASE_ST"/>
    <property type="match status" value="1"/>
</dbReference>